<dbReference type="InParanoid" id="A0A419Q714"/>
<accession>A0A419Q714</accession>
<proteinExistence type="predicted"/>
<comment type="caution">
    <text evidence="1">The sequence shown here is derived from an EMBL/GenBank/DDBJ whole genome shotgun (WGS) entry which is preliminary data.</text>
</comment>
<reference evidence="1 2" key="1">
    <citation type="journal article" date="2018" name="Biotechnol. Adv.">
        <title>Improved genomic resources and new bioinformatic workflow for the carcinogenic parasite Clonorchis sinensis: Biotechnological implications.</title>
        <authorList>
            <person name="Wang D."/>
            <person name="Korhonen P.K."/>
            <person name="Gasser R.B."/>
            <person name="Young N.D."/>
        </authorList>
    </citation>
    <scope>NUCLEOTIDE SEQUENCE [LARGE SCALE GENOMIC DNA]</scope>
    <source>
        <strain evidence="1">Cs-k2</strain>
    </source>
</reference>
<dbReference type="Proteomes" id="UP000286415">
    <property type="component" value="Unassembled WGS sequence"/>
</dbReference>
<keyword evidence="2" id="KW-1185">Reference proteome</keyword>
<sequence>MRSTSLLSSVPSGFILSIENPVLMDPRIRLRLIHGSFLTKYTHLHTSLGLTGDPTKSQLNISFMIAFRLGQPDSIPALVQPSIGMAVRYRKVLQLNDTRSGRKNVIVADWWRAISCMVSGYVPTEPSGHQSGMQDCSTPLSANLHIKPPTIFAMIDLE</sequence>
<name>A0A419Q714_CLOSI</name>
<gene>
    <name evidence="1" type="ORF">CSKR_104915</name>
</gene>
<protein>
    <submittedName>
        <fullName evidence="1">Uncharacterized protein</fullName>
    </submittedName>
</protein>
<organism evidence="1 2">
    <name type="scientific">Clonorchis sinensis</name>
    <name type="common">Chinese liver fluke</name>
    <dbReference type="NCBI Taxonomy" id="79923"/>
    <lineage>
        <taxon>Eukaryota</taxon>
        <taxon>Metazoa</taxon>
        <taxon>Spiralia</taxon>
        <taxon>Lophotrochozoa</taxon>
        <taxon>Platyhelminthes</taxon>
        <taxon>Trematoda</taxon>
        <taxon>Digenea</taxon>
        <taxon>Opisthorchiida</taxon>
        <taxon>Opisthorchiata</taxon>
        <taxon>Opisthorchiidae</taxon>
        <taxon>Clonorchis</taxon>
    </lineage>
</organism>
<dbReference type="AlphaFoldDB" id="A0A419Q714"/>
<reference evidence="1 2" key="2">
    <citation type="journal article" date="2021" name="Genomics">
        <title>High-quality reference genome for Clonorchis sinensis.</title>
        <authorList>
            <person name="Young N.D."/>
            <person name="Stroehlein A.J."/>
            <person name="Kinkar L."/>
            <person name="Wang T."/>
            <person name="Sohn W.M."/>
            <person name="Chang B.C.H."/>
            <person name="Kaur P."/>
            <person name="Weisz D."/>
            <person name="Dudchenko O."/>
            <person name="Aiden E.L."/>
            <person name="Korhonen P.K."/>
            <person name="Gasser R.B."/>
        </authorList>
    </citation>
    <scope>NUCLEOTIDE SEQUENCE [LARGE SCALE GENOMIC DNA]</scope>
    <source>
        <strain evidence="1">Cs-k2</strain>
    </source>
</reference>
<dbReference type="EMBL" id="NIRI02000005">
    <property type="protein sequence ID" value="KAG5454711.1"/>
    <property type="molecule type" value="Genomic_DNA"/>
</dbReference>
<evidence type="ECO:0000313" key="2">
    <source>
        <dbReference type="Proteomes" id="UP000286415"/>
    </source>
</evidence>
<evidence type="ECO:0000313" key="1">
    <source>
        <dbReference type="EMBL" id="KAG5454711.1"/>
    </source>
</evidence>